<dbReference type="Proteomes" id="UP000194236">
    <property type="component" value="Unassembled WGS sequence"/>
</dbReference>
<dbReference type="InterPro" id="IPR013087">
    <property type="entry name" value="Znf_C2H2_type"/>
</dbReference>
<dbReference type="SMART" id="SM00355">
    <property type="entry name" value="ZnF_C2H2"/>
    <property type="match status" value="2"/>
</dbReference>
<dbReference type="PANTHER" id="PTHR45944">
    <property type="entry name" value="SCHNURRI, ISOFORM F"/>
    <property type="match status" value="1"/>
</dbReference>
<dbReference type="InterPro" id="IPR051969">
    <property type="entry name" value="Zinc-finger_DNA-bd_regulators"/>
</dbReference>
<dbReference type="AlphaFoldDB" id="A0A1Y3BU75"/>
<feature type="region of interest" description="Disordered" evidence="10">
    <location>
        <begin position="270"/>
        <end position="325"/>
    </location>
</feature>
<feature type="compositionally biased region" description="Low complexity" evidence="10">
    <location>
        <begin position="201"/>
        <end position="224"/>
    </location>
</feature>
<comment type="subcellular location">
    <subcellularLocation>
        <location evidence="1">Nucleus</location>
    </subcellularLocation>
</comment>
<keyword evidence="2" id="KW-0479">Metal-binding</keyword>
<feature type="non-terminal residue" evidence="12">
    <location>
        <position position="325"/>
    </location>
</feature>
<dbReference type="PROSITE" id="PS50157">
    <property type="entry name" value="ZINC_FINGER_C2H2_2"/>
    <property type="match status" value="2"/>
</dbReference>
<evidence type="ECO:0000256" key="3">
    <source>
        <dbReference type="ARBA" id="ARBA00022737"/>
    </source>
</evidence>
<dbReference type="GO" id="GO:0000981">
    <property type="term" value="F:DNA-binding transcription factor activity, RNA polymerase II-specific"/>
    <property type="evidence" value="ECO:0007669"/>
    <property type="project" value="TreeGrafter"/>
</dbReference>
<keyword evidence="3" id="KW-0677">Repeat</keyword>
<evidence type="ECO:0000256" key="5">
    <source>
        <dbReference type="ARBA" id="ARBA00022833"/>
    </source>
</evidence>
<keyword evidence="4 9" id="KW-0863">Zinc-finger</keyword>
<evidence type="ECO:0000256" key="7">
    <source>
        <dbReference type="ARBA" id="ARBA00023163"/>
    </source>
</evidence>
<proteinExistence type="predicted"/>
<evidence type="ECO:0000259" key="11">
    <source>
        <dbReference type="PROSITE" id="PS50157"/>
    </source>
</evidence>
<feature type="region of interest" description="Disordered" evidence="10">
    <location>
        <begin position="200"/>
        <end position="225"/>
    </location>
</feature>
<protein>
    <recommendedName>
        <fullName evidence="11">C2H2-type domain-containing protein</fullName>
    </recommendedName>
</protein>
<dbReference type="GO" id="GO:0008270">
    <property type="term" value="F:zinc ion binding"/>
    <property type="evidence" value="ECO:0007669"/>
    <property type="project" value="UniProtKB-KW"/>
</dbReference>
<keyword evidence="6" id="KW-0805">Transcription regulation</keyword>
<feature type="non-terminal residue" evidence="12">
    <location>
        <position position="1"/>
    </location>
</feature>
<dbReference type="InterPro" id="IPR036236">
    <property type="entry name" value="Znf_C2H2_sf"/>
</dbReference>
<evidence type="ECO:0000256" key="6">
    <source>
        <dbReference type="ARBA" id="ARBA00023015"/>
    </source>
</evidence>
<feature type="compositionally biased region" description="Pro residues" evidence="10">
    <location>
        <begin position="273"/>
        <end position="285"/>
    </location>
</feature>
<feature type="compositionally biased region" description="Polar residues" evidence="10">
    <location>
        <begin position="108"/>
        <end position="123"/>
    </location>
</feature>
<evidence type="ECO:0000313" key="12">
    <source>
        <dbReference type="EMBL" id="OTF83538.1"/>
    </source>
</evidence>
<gene>
    <name evidence="12" type="ORF">BLA29_005085</name>
</gene>
<dbReference type="SUPFAM" id="SSF57667">
    <property type="entry name" value="beta-beta-alpha zinc fingers"/>
    <property type="match status" value="1"/>
</dbReference>
<evidence type="ECO:0000256" key="9">
    <source>
        <dbReference type="PROSITE-ProRule" id="PRU00042"/>
    </source>
</evidence>
<comment type="caution">
    <text evidence="12">The sequence shown here is derived from an EMBL/GenBank/DDBJ whole genome shotgun (WGS) entry which is preliminary data.</text>
</comment>
<evidence type="ECO:0000256" key="10">
    <source>
        <dbReference type="SAM" id="MobiDB-lite"/>
    </source>
</evidence>
<evidence type="ECO:0000256" key="8">
    <source>
        <dbReference type="ARBA" id="ARBA00023242"/>
    </source>
</evidence>
<keyword evidence="5" id="KW-0862">Zinc</keyword>
<dbReference type="EMBL" id="MUJZ01003296">
    <property type="protein sequence ID" value="OTF83538.1"/>
    <property type="molecule type" value="Genomic_DNA"/>
</dbReference>
<dbReference type="FunFam" id="3.30.160.60:FF:000083">
    <property type="entry name" value="Immunodeficiency virus type I enhancer binding protein 1"/>
    <property type="match status" value="1"/>
</dbReference>
<dbReference type="Pfam" id="PF00096">
    <property type="entry name" value="zf-C2H2"/>
    <property type="match status" value="2"/>
</dbReference>
<evidence type="ECO:0000256" key="2">
    <source>
        <dbReference type="ARBA" id="ARBA00022723"/>
    </source>
</evidence>
<evidence type="ECO:0000313" key="13">
    <source>
        <dbReference type="Proteomes" id="UP000194236"/>
    </source>
</evidence>
<dbReference type="PROSITE" id="PS00028">
    <property type="entry name" value="ZINC_FINGER_C2H2_1"/>
    <property type="match status" value="2"/>
</dbReference>
<keyword evidence="8" id="KW-0539">Nucleus</keyword>
<organism evidence="12 13">
    <name type="scientific">Euroglyphus maynei</name>
    <name type="common">Mayne's house dust mite</name>
    <dbReference type="NCBI Taxonomy" id="6958"/>
    <lineage>
        <taxon>Eukaryota</taxon>
        <taxon>Metazoa</taxon>
        <taxon>Ecdysozoa</taxon>
        <taxon>Arthropoda</taxon>
        <taxon>Chelicerata</taxon>
        <taxon>Arachnida</taxon>
        <taxon>Acari</taxon>
        <taxon>Acariformes</taxon>
        <taxon>Sarcoptiformes</taxon>
        <taxon>Astigmata</taxon>
        <taxon>Psoroptidia</taxon>
        <taxon>Analgoidea</taxon>
        <taxon>Pyroglyphidae</taxon>
        <taxon>Pyroglyphinae</taxon>
        <taxon>Euroglyphus</taxon>
    </lineage>
</organism>
<evidence type="ECO:0000256" key="1">
    <source>
        <dbReference type="ARBA" id="ARBA00004123"/>
    </source>
</evidence>
<feature type="region of interest" description="Disordered" evidence="10">
    <location>
        <begin position="87"/>
        <end position="123"/>
    </location>
</feature>
<accession>A0A1Y3BU75</accession>
<name>A0A1Y3BU75_EURMA</name>
<dbReference type="GO" id="GO:0005634">
    <property type="term" value="C:nucleus"/>
    <property type="evidence" value="ECO:0007669"/>
    <property type="project" value="UniProtKB-SubCell"/>
</dbReference>
<dbReference type="Gene3D" id="3.30.160.60">
    <property type="entry name" value="Classic Zinc Finger"/>
    <property type="match status" value="2"/>
</dbReference>
<feature type="domain" description="C2H2-type" evidence="11">
    <location>
        <begin position="20"/>
        <end position="47"/>
    </location>
</feature>
<feature type="domain" description="C2H2-type" evidence="11">
    <location>
        <begin position="48"/>
        <end position="72"/>
    </location>
</feature>
<dbReference type="GO" id="GO:0000978">
    <property type="term" value="F:RNA polymerase II cis-regulatory region sequence-specific DNA binding"/>
    <property type="evidence" value="ECO:0007669"/>
    <property type="project" value="TreeGrafter"/>
</dbReference>
<reference evidence="12 13" key="1">
    <citation type="submission" date="2017-03" db="EMBL/GenBank/DDBJ databases">
        <title>Genome Survey of Euroglyphus maynei.</title>
        <authorList>
            <person name="Arlian L.G."/>
            <person name="Morgan M.S."/>
            <person name="Rider S.D."/>
        </authorList>
    </citation>
    <scope>NUCLEOTIDE SEQUENCE [LARGE SCALE GENOMIC DNA]</scope>
    <source>
        <strain evidence="12">Arlian Lab</strain>
        <tissue evidence="12">Whole body</tissue>
    </source>
</reference>
<evidence type="ECO:0000256" key="4">
    <source>
        <dbReference type="ARBA" id="ARBA00022771"/>
    </source>
</evidence>
<feature type="compositionally biased region" description="Polar residues" evidence="10">
    <location>
        <begin position="286"/>
        <end position="302"/>
    </location>
</feature>
<dbReference type="OrthoDB" id="10042249at2759"/>
<keyword evidence="13" id="KW-1185">Reference proteome</keyword>
<dbReference type="PANTHER" id="PTHR45944:SF2">
    <property type="entry name" value="SCHNURRI, ISOFORM F"/>
    <property type="match status" value="1"/>
</dbReference>
<dbReference type="FunFam" id="3.30.160.60:FF:000145">
    <property type="entry name" value="Zinc finger protein 574"/>
    <property type="match status" value="1"/>
</dbReference>
<sequence length="325" mass="36420">GGFKSNEDYTYIRGRGRGKYVCGECGIRCKKPSMLKKHIRTHTDLRPYSCRHCSFAFKTKGNLTKHMKSKAHHKKCVELGVPIIPTEKQQQQQQQTNVEPGQFDDANDSTNINEEKNQSISSNMKQRQRKISIIETGHCPIISTPLSTEMVEKNNENPVTTTTTTTIGHNENEAEAIHSLLILSSGATTSNHCHRPLLDGQTQQQQQPQPTLVASIPSTSSSSSMTDINHLSSLYPNQRSIPKFIPEFYGYDTALLKQINSIDSIMMNKSGTTPPPILQQIPPQPNNYRQPMSHPTSVIITNHQSTQQHQQPHPHPTSLNTSPRK</sequence>
<keyword evidence="7" id="KW-0804">Transcription</keyword>